<keyword evidence="2" id="KW-1185">Reference proteome</keyword>
<reference evidence="1" key="2">
    <citation type="journal article" date="2023" name="IMA Fungus">
        <title>Comparative genomic study of the Penicillium genus elucidates a diverse pangenome and 15 lateral gene transfer events.</title>
        <authorList>
            <person name="Petersen C."/>
            <person name="Sorensen T."/>
            <person name="Nielsen M.R."/>
            <person name="Sondergaard T.E."/>
            <person name="Sorensen J.L."/>
            <person name="Fitzpatrick D.A."/>
            <person name="Frisvad J.C."/>
            <person name="Nielsen K.L."/>
        </authorList>
    </citation>
    <scope>NUCLEOTIDE SEQUENCE</scope>
    <source>
        <strain evidence="1">IBT 17660</strain>
    </source>
</reference>
<proteinExistence type="predicted"/>
<dbReference type="Proteomes" id="UP001147760">
    <property type="component" value="Unassembled WGS sequence"/>
</dbReference>
<evidence type="ECO:0000313" key="1">
    <source>
        <dbReference type="EMBL" id="KAJ5471250.1"/>
    </source>
</evidence>
<dbReference type="AlphaFoldDB" id="A0A9W9WPE2"/>
<gene>
    <name evidence="1" type="ORF">N7530_008607</name>
</gene>
<comment type="caution">
    <text evidence="1">The sequence shown here is derived from an EMBL/GenBank/DDBJ whole genome shotgun (WGS) entry which is preliminary data.</text>
</comment>
<dbReference type="EMBL" id="JAPWDO010000005">
    <property type="protein sequence ID" value="KAJ5471250.1"/>
    <property type="molecule type" value="Genomic_DNA"/>
</dbReference>
<sequence>MTTVLPRGTLERADQAALSPLGAGQCNLARTVANQTAHAEGFRDTFLWPRKEHQRNVRGARRERLATGGQVEIIVV</sequence>
<accession>A0A9W9WPE2</accession>
<name>A0A9W9WPE2_9EURO</name>
<reference evidence="1" key="1">
    <citation type="submission" date="2022-12" db="EMBL/GenBank/DDBJ databases">
        <authorList>
            <person name="Petersen C."/>
        </authorList>
    </citation>
    <scope>NUCLEOTIDE SEQUENCE</scope>
    <source>
        <strain evidence="1">IBT 17660</strain>
    </source>
</reference>
<organism evidence="1 2">
    <name type="scientific">Penicillium desertorum</name>
    <dbReference type="NCBI Taxonomy" id="1303715"/>
    <lineage>
        <taxon>Eukaryota</taxon>
        <taxon>Fungi</taxon>
        <taxon>Dikarya</taxon>
        <taxon>Ascomycota</taxon>
        <taxon>Pezizomycotina</taxon>
        <taxon>Eurotiomycetes</taxon>
        <taxon>Eurotiomycetidae</taxon>
        <taxon>Eurotiales</taxon>
        <taxon>Aspergillaceae</taxon>
        <taxon>Penicillium</taxon>
    </lineage>
</organism>
<dbReference type="OrthoDB" id="10286011at2759"/>
<evidence type="ECO:0000313" key="2">
    <source>
        <dbReference type="Proteomes" id="UP001147760"/>
    </source>
</evidence>
<protein>
    <submittedName>
        <fullName evidence="1">Uncharacterized protein</fullName>
    </submittedName>
</protein>